<gene>
    <name evidence="1" type="ORF">DM826_03085</name>
</gene>
<reference evidence="1 2" key="1">
    <citation type="submission" date="2018-06" db="EMBL/GenBank/DDBJ databases">
        <title>Halonotius sp. F13-13 a new haloarchaeeon isolated from a solar saltern from Isla Cristina, Huelva, Spain.</title>
        <authorList>
            <person name="Duran-Viseras A."/>
            <person name="Sanchez-Porro C."/>
            <person name="Ventosa A."/>
        </authorList>
    </citation>
    <scope>NUCLEOTIDE SEQUENCE [LARGE SCALE GENOMIC DNA]</scope>
    <source>
        <strain evidence="1 2">F13-13</strain>
    </source>
</reference>
<evidence type="ECO:0000313" key="2">
    <source>
        <dbReference type="Proteomes" id="UP000276588"/>
    </source>
</evidence>
<keyword evidence="2" id="KW-1185">Reference proteome</keyword>
<organism evidence="1 2">
    <name type="scientific">Halonotius aquaticus</name>
    <dbReference type="NCBI Taxonomy" id="2216978"/>
    <lineage>
        <taxon>Archaea</taxon>
        <taxon>Methanobacteriati</taxon>
        <taxon>Methanobacteriota</taxon>
        <taxon>Stenosarchaea group</taxon>
        <taxon>Halobacteria</taxon>
        <taxon>Halobacteriales</taxon>
        <taxon>Haloferacaceae</taxon>
        <taxon>Halonotius</taxon>
    </lineage>
</organism>
<comment type="caution">
    <text evidence="1">The sequence shown here is derived from an EMBL/GenBank/DDBJ whole genome shotgun (WGS) entry which is preliminary data.</text>
</comment>
<protein>
    <submittedName>
        <fullName evidence="1">Uncharacterized protein</fullName>
    </submittedName>
</protein>
<dbReference type="Proteomes" id="UP000276588">
    <property type="component" value="Unassembled WGS sequence"/>
</dbReference>
<proteinExistence type="predicted"/>
<evidence type="ECO:0000313" key="1">
    <source>
        <dbReference type="EMBL" id="RJX44613.1"/>
    </source>
</evidence>
<dbReference type="EMBL" id="QKNY01000004">
    <property type="protein sequence ID" value="RJX44613.1"/>
    <property type="molecule type" value="Genomic_DNA"/>
</dbReference>
<dbReference type="AlphaFoldDB" id="A0A3A6PQS9"/>
<name>A0A3A6PQS9_9EURY</name>
<sequence>MRIITHTCPDCGTIVAGNVLEARRVMKCPGRNCEAVLEFGDLDQTEQDYIVSNIENYSID</sequence>
<accession>A0A3A6PQS9</accession>